<gene>
    <name evidence="1" type="ORF">DWZ31_13815</name>
</gene>
<evidence type="ECO:0000313" key="1">
    <source>
        <dbReference type="EMBL" id="RHN06123.1"/>
    </source>
</evidence>
<comment type="caution">
    <text evidence="1">The sequence shown here is derived from an EMBL/GenBank/DDBJ whole genome shotgun (WGS) entry which is preliminary data.</text>
</comment>
<organism evidence="1 2">
    <name type="scientific">Roseburia intestinalis</name>
    <dbReference type="NCBI Taxonomy" id="166486"/>
    <lineage>
        <taxon>Bacteria</taxon>
        <taxon>Bacillati</taxon>
        <taxon>Bacillota</taxon>
        <taxon>Clostridia</taxon>
        <taxon>Lachnospirales</taxon>
        <taxon>Lachnospiraceae</taxon>
        <taxon>Roseburia</taxon>
    </lineage>
</organism>
<dbReference type="AlphaFoldDB" id="A0A3R6LRC8"/>
<protein>
    <submittedName>
        <fullName evidence="1">Uncharacterized protein</fullName>
    </submittedName>
</protein>
<accession>A0A3R6LRC8</accession>
<dbReference type="EMBL" id="QRQN01000017">
    <property type="protein sequence ID" value="RHN06123.1"/>
    <property type="molecule type" value="Genomic_DNA"/>
</dbReference>
<dbReference type="Proteomes" id="UP000283586">
    <property type="component" value="Unassembled WGS sequence"/>
</dbReference>
<sequence>MKPLLHKAYDKLEDLLFTLISSLPESMIPKSFINWLGNYTNKRIAELQQQIIHDRWRSVELDEILQQINNEK</sequence>
<evidence type="ECO:0000313" key="2">
    <source>
        <dbReference type="Proteomes" id="UP000283586"/>
    </source>
</evidence>
<name>A0A3R6LRC8_9FIRM</name>
<proteinExistence type="predicted"/>
<reference evidence="1 2" key="1">
    <citation type="submission" date="2018-08" db="EMBL/GenBank/DDBJ databases">
        <title>A genome reference for cultivated species of the human gut microbiota.</title>
        <authorList>
            <person name="Zou Y."/>
            <person name="Xue W."/>
            <person name="Luo G."/>
        </authorList>
    </citation>
    <scope>NUCLEOTIDE SEQUENCE [LARGE SCALE GENOMIC DNA]</scope>
    <source>
        <strain evidence="1 2">AF31-21AC</strain>
    </source>
</reference>